<dbReference type="OrthoDB" id="9766552at2"/>
<evidence type="ECO:0000259" key="1">
    <source>
        <dbReference type="Pfam" id="PF05161"/>
    </source>
</evidence>
<name>G2DZ05_9GAMM</name>
<keyword evidence="3" id="KW-0560">Oxidoreductase</keyword>
<dbReference type="InterPro" id="IPR007835">
    <property type="entry name" value="MOFRL"/>
</dbReference>
<feature type="domain" description="MOFRL" evidence="1">
    <location>
        <begin position="306"/>
        <end position="410"/>
    </location>
</feature>
<proteinExistence type="predicted"/>
<dbReference type="PANTHER" id="PTHR12227:SF0">
    <property type="entry name" value="GLYCERATE KINASE"/>
    <property type="match status" value="1"/>
</dbReference>
<dbReference type="STRING" id="765913.ThidrDRAFT_1208"/>
<dbReference type="InterPro" id="IPR038614">
    <property type="entry name" value="GK_N_sf"/>
</dbReference>
<dbReference type="AlphaFoldDB" id="G2DZ05"/>
<dbReference type="EC" id="1.1.1.81" evidence="3"/>
<dbReference type="InterPro" id="IPR037035">
    <property type="entry name" value="GK-like_C_sf"/>
</dbReference>
<organism evidence="3 4">
    <name type="scientific">Thiorhodococcus drewsii AZ1</name>
    <dbReference type="NCBI Taxonomy" id="765913"/>
    <lineage>
        <taxon>Bacteria</taxon>
        <taxon>Pseudomonadati</taxon>
        <taxon>Pseudomonadota</taxon>
        <taxon>Gammaproteobacteria</taxon>
        <taxon>Chromatiales</taxon>
        <taxon>Chromatiaceae</taxon>
        <taxon>Thiorhodococcus</taxon>
    </lineage>
</organism>
<dbReference type="InterPro" id="IPR039760">
    <property type="entry name" value="MOFRL_protein"/>
</dbReference>
<keyword evidence="3" id="KW-0670">Pyruvate</keyword>
<dbReference type="eggNOG" id="COG2379">
    <property type="taxonomic scope" value="Bacteria"/>
</dbReference>
<dbReference type="GO" id="GO:0008887">
    <property type="term" value="F:glycerate kinase activity"/>
    <property type="evidence" value="ECO:0007669"/>
    <property type="project" value="InterPro"/>
</dbReference>
<dbReference type="Gene3D" id="3.40.1480.10">
    <property type="entry name" value="MOFRL domain"/>
    <property type="match status" value="1"/>
</dbReference>
<dbReference type="GO" id="GO:0005737">
    <property type="term" value="C:cytoplasm"/>
    <property type="evidence" value="ECO:0007669"/>
    <property type="project" value="TreeGrafter"/>
</dbReference>
<comment type="caution">
    <text evidence="3">The sequence shown here is derived from an EMBL/GenBank/DDBJ whole genome shotgun (WGS) entry which is preliminary data.</text>
</comment>
<dbReference type="SUPFAM" id="SSF82544">
    <property type="entry name" value="GckA/TtuD-like"/>
    <property type="match status" value="1"/>
</dbReference>
<dbReference type="Pfam" id="PF05161">
    <property type="entry name" value="MOFRL"/>
    <property type="match status" value="1"/>
</dbReference>
<evidence type="ECO:0000313" key="3">
    <source>
        <dbReference type="EMBL" id="EGV32359.1"/>
    </source>
</evidence>
<accession>G2DZ05</accession>
<feature type="domain" description="MOFRL-associated" evidence="2">
    <location>
        <begin position="17"/>
        <end position="222"/>
    </location>
</feature>
<reference evidence="3 4" key="1">
    <citation type="submission" date="2011-06" db="EMBL/GenBank/DDBJ databases">
        <title>The draft genome of Thiorhodococcus drewsii AZ1.</title>
        <authorList>
            <consortium name="US DOE Joint Genome Institute (JGI-PGF)"/>
            <person name="Lucas S."/>
            <person name="Han J."/>
            <person name="Lapidus A."/>
            <person name="Cheng J.-F."/>
            <person name="Goodwin L."/>
            <person name="Pitluck S."/>
            <person name="Peters L."/>
            <person name="Land M.L."/>
            <person name="Hauser L."/>
            <person name="Vogl K."/>
            <person name="Liu Z."/>
            <person name="Imhoff J."/>
            <person name="Thiel V."/>
            <person name="Frigaard N.-U."/>
            <person name="Bryant D.A."/>
            <person name="Woyke T.J."/>
        </authorList>
    </citation>
    <scope>NUCLEOTIDE SEQUENCE [LARGE SCALE GENOMIC DNA]</scope>
    <source>
        <strain evidence="3 4">AZ1</strain>
    </source>
</reference>
<keyword evidence="4" id="KW-1185">Reference proteome</keyword>
<dbReference type="GO" id="GO:0016618">
    <property type="term" value="F:hydroxypyruvate reductase [NAD(P)H] activity"/>
    <property type="evidence" value="ECO:0007669"/>
    <property type="project" value="UniProtKB-EC"/>
</dbReference>
<dbReference type="PATRIC" id="fig|765913.3.peg.1237"/>
<dbReference type="PANTHER" id="PTHR12227">
    <property type="entry name" value="GLYCERATE KINASE"/>
    <property type="match status" value="1"/>
</dbReference>
<dbReference type="Pfam" id="PF13660">
    <property type="entry name" value="DUF4147"/>
    <property type="match status" value="1"/>
</dbReference>
<sequence>MHTALDTPTQTARARILDCLAAAIAAVDGREATRRALARHPIEGPIWLCAIGKAAASMALGATEICGDACLGGLVVTKPGHADPTALAARGIACLFGGHPLPDRASLDAGARLIAALDDIPSQVTPLFLISGGASSLVEAPIQDIDLPELRRINAWLLASGLPIGQINRVRKCISRIKGGGLLSRIGDRPLRALAISDVPDNDPGVIGSGLLSPEPDLESHVLELPLPGWLNDQVHRGLAERGQSPAPGPEIELIADIATAMQAAAERASQLGLSVRLHPPPIQGDAAEQGRTFARILIDSEPGLHIWGGETTVALPDAPGRGGRNQHLALAAAIALAGHPDCLLLSAGTDGTDGPTEDAGALVDGWTLERAALEGFDAESALIAANSGQLLEASGDLIRTGPTDTNVMDLILGLKL</sequence>
<dbReference type="InterPro" id="IPR025286">
    <property type="entry name" value="MOFRL_assoc_dom"/>
</dbReference>
<evidence type="ECO:0000259" key="2">
    <source>
        <dbReference type="Pfam" id="PF13660"/>
    </source>
</evidence>
<dbReference type="Gene3D" id="3.40.50.10180">
    <property type="entry name" value="Glycerate kinase, MOFRL-like N-terminal domain"/>
    <property type="match status" value="1"/>
</dbReference>
<dbReference type="Proteomes" id="UP000004200">
    <property type="component" value="Unassembled WGS sequence"/>
</dbReference>
<protein>
    <submittedName>
        <fullName evidence="3">Hydroxypyruvate reductase</fullName>
        <ecNumber evidence="3">1.1.1.81</ecNumber>
    </submittedName>
</protein>
<dbReference type="EMBL" id="AFWT01000007">
    <property type="protein sequence ID" value="EGV32359.1"/>
    <property type="molecule type" value="Genomic_DNA"/>
</dbReference>
<gene>
    <name evidence="3" type="ORF">ThidrDRAFT_1208</name>
</gene>
<evidence type="ECO:0000313" key="4">
    <source>
        <dbReference type="Proteomes" id="UP000004200"/>
    </source>
</evidence>